<organism evidence="1">
    <name type="scientific">Macaca fascicularis</name>
    <name type="common">Crab-eating macaque</name>
    <name type="synonym">Cynomolgus monkey</name>
    <dbReference type="NCBI Taxonomy" id="9541"/>
    <lineage>
        <taxon>Eukaryota</taxon>
        <taxon>Metazoa</taxon>
        <taxon>Chordata</taxon>
        <taxon>Craniata</taxon>
        <taxon>Vertebrata</taxon>
        <taxon>Euteleostomi</taxon>
        <taxon>Mammalia</taxon>
        <taxon>Eutheria</taxon>
        <taxon>Euarchontoglires</taxon>
        <taxon>Primates</taxon>
        <taxon>Haplorrhini</taxon>
        <taxon>Catarrhini</taxon>
        <taxon>Cercopithecidae</taxon>
        <taxon>Cercopithecinae</taxon>
        <taxon>Macaca</taxon>
    </lineage>
</organism>
<evidence type="ECO:0000313" key="1">
    <source>
        <dbReference type="EMBL" id="BAE73106.1"/>
    </source>
</evidence>
<reference evidence="1" key="1">
    <citation type="submission" date="2005-07" db="EMBL/GenBank/DDBJ databases">
        <title>Analysis of gene expression in cynomolgus monkey tissues by macaque cDNA oligo-chips.</title>
        <authorList>
            <person name="Kobayashi M."/>
            <person name="Tanuma R."/>
            <person name="Hirata M."/>
            <person name="Osada N."/>
            <person name="Kusuda J."/>
            <person name="Sugano S."/>
            <person name="Hashimoto K."/>
        </authorList>
    </citation>
    <scope>NUCLEOTIDE SEQUENCE</scope>
    <source>
        <tissue evidence="1">Testis</tissue>
    </source>
</reference>
<accession>Q2PFL4</accession>
<dbReference type="AlphaFoldDB" id="Q2PFL4"/>
<proteinExistence type="evidence at transcript level"/>
<protein>
    <submittedName>
        <fullName evidence="1">Uncharacterized protein</fullName>
    </submittedName>
</protein>
<sequence length="75" mass="9110">MFQTVPQMPVLWSRRPRSLASEDVKRKQLELRICFLVYQIHLDLDEARKIYMKILKIHIVDFMEWTSCISTEKQQ</sequence>
<dbReference type="EMBL" id="AB220573">
    <property type="protein sequence ID" value="BAE73106.1"/>
    <property type="molecule type" value="mRNA"/>
</dbReference>
<name>Q2PFL4_MACFA</name>